<feature type="transmembrane region" description="Helical" evidence="3">
    <location>
        <begin position="75"/>
        <end position="93"/>
    </location>
</feature>
<dbReference type="PROSITE" id="PS50110">
    <property type="entry name" value="RESPONSE_REGULATORY"/>
    <property type="match status" value="1"/>
</dbReference>
<dbReference type="PANTHER" id="PTHR44591">
    <property type="entry name" value="STRESS RESPONSE REGULATOR PROTEIN 1"/>
    <property type="match status" value="1"/>
</dbReference>
<gene>
    <name evidence="5" type="ORF">CSA56_14615</name>
</gene>
<evidence type="ECO:0000259" key="4">
    <source>
        <dbReference type="PROSITE" id="PS50110"/>
    </source>
</evidence>
<accession>A0A2G6KCC7</accession>
<dbReference type="EMBL" id="PDSK01000110">
    <property type="protein sequence ID" value="PIE32622.1"/>
    <property type="molecule type" value="Genomic_DNA"/>
</dbReference>
<dbReference type="Pfam" id="PF00072">
    <property type="entry name" value="Response_reg"/>
    <property type="match status" value="1"/>
</dbReference>
<dbReference type="Gene3D" id="3.40.50.2300">
    <property type="match status" value="1"/>
</dbReference>
<dbReference type="InterPro" id="IPR001789">
    <property type="entry name" value="Sig_transdc_resp-reg_receiver"/>
</dbReference>
<dbReference type="InterPro" id="IPR050595">
    <property type="entry name" value="Bact_response_regulator"/>
</dbReference>
<sequence length="161" mass="18131">MPKFFLVDDIPSNLLALESILEDLNGALFRALSGPKALRLIIKHDFAFALIDAQMPDVNGFELPELIRGRRETEHLPIIFVTAILCVLLRSLGKKYWGMRWLYKSYRAVRYARIVPTNTGSHCDSVIATPVIMTLANAGIESSNPESEKYARAFPRIEPSQ</sequence>
<dbReference type="SUPFAM" id="SSF52172">
    <property type="entry name" value="CheY-like"/>
    <property type="match status" value="1"/>
</dbReference>
<dbReference type="InterPro" id="IPR011006">
    <property type="entry name" value="CheY-like_superfamily"/>
</dbReference>
<reference evidence="5 6" key="1">
    <citation type="submission" date="2017-10" db="EMBL/GenBank/DDBJ databases">
        <title>Novel microbial diversity and functional potential in the marine mammal oral microbiome.</title>
        <authorList>
            <person name="Dudek N.K."/>
            <person name="Sun C.L."/>
            <person name="Burstein D."/>
            <person name="Kantor R.S."/>
            <person name="Aliaga Goltsman D.S."/>
            <person name="Bik E.M."/>
            <person name="Thomas B.C."/>
            <person name="Banfield J.F."/>
            <person name="Relman D.A."/>
        </authorList>
    </citation>
    <scope>NUCLEOTIDE SEQUENCE [LARGE SCALE GENOMIC DNA]</scope>
    <source>
        <strain evidence="5">DOLJORAL78_47_16</strain>
    </source>
</reference>
<evidence type="ECO:0000256" key="3">
    <source>
        <dbReference type="SAM" id="Phobius"/>
    </source>
</evidence>
<protein>
    <recommendedName>
        <fullName evidence="4">Response regulatory domain-containing protein</fullName>
    </recommendedName>
</protein>
<feature type="modified residue" description="4-aspartylphosphate" evidence="2">
    <location>
        <position position="52"/>
    </location>
</feature>
<proteinExistence type="predicted"/>
<name>A0A2G6KCC7_9BACT</name>
<comment type="caution">
    <text evidence="5">The sequence shown here is derived from an EMBL/GenBank/DDBJ whole genome shotgun (WGS) entry which is preliminary data.</text>
</comment>
<dbReference type="AlphaFoldDB" id="A0A2G6KCC7"/>
<evidence type="ECO:0000256" key="1">
    <source>
        <dbReference type="ARBA" id="ARBA00022553"/>
    </source>
</evidence>
<dbReference type="GO" id="GO:0000160">
    <property type="term" value="P:phosphorelay signal transduction system"/>
    <property type="evidence" value="ECO:0007669"/>
    <property type="project" value="InterPro"/>
</dbReference>
<evidence type="ECO:0000313" key="5">
    <source>
        <dbReference type="EMBL" id="PIE32622.1"/>
    </source>
</evidence>
<organism evidence="5 6">
    <name type="scientific">candidate division KSB3 bacterium</name>
    <dbReference type="NCBI Taxonomy" id="2044937"/>
    <lineage>
        <taxon>Bacteria</taxon>
        <taxon>candidate division KSB3</taxon>
    </lineage>
</organism>
<evidence type="ECO:0000313" key="6">
    <source>
        <dbReference type="Proteomes" id="UP000230821"/>
    </source>
</evidence>
<dbReference type="Proteomes" id="UP000230821">
    <property type="component" value="Unassembled WGS sequence"/>
</dbReference>
<dbReference type="SMART" id="SM00448">
    <property type="entry name" value="REC"/>
    <property type="match status" value="1"/>
</dbReference>
<dbReference type="PANTHER" id="PTHR44591:SF3">
    <property type="entry name" value="RESPONSE REGULATORY DOMAIN-CONTAINING PROTEIN"/>
    <property type="match status" value="1"/>
</dbReference>
<feature type="domain" description="Response regulatory" evidence="4">
    <location>
        <begin position="3"/>
        <end position="119"/>
    </location>
</feature>
<evidence type="ECO:0000256" key="2">
    <source>
        <dbReference type="PROSITE-ProRule" id="PRU00169"/>
    </source>
</evidence>
<keyword evidence="1 2" id="KW-0597">Phosphoprotein</keyword>
<keyword evidence="3" id="KW-0812">Transmembrane</keyword>
<keyword evidence="3" id="KW-0472">Membrane</keyword>
<keyword evidence="3" id="KW-1133">Transmembrane helix</keyword>